<feature type="compositionally biased region" description="Basic and acidic residues" evidence="4">
    <location>
        <begin position="1"/>
        <end position="10"/>
    </location>
</feature>
<keyword evidence="6" id="KW-0614">Plasmid</keyword>
<proteinExistence type="inferred from homology"/>
<dbReference type="InterPro" id="IPR009057">
    <property type="entry name" value="Homeodomain-like_sf"/>
</dbReference>
<dbReference type="InterPro" id="IPR036162">
    <property type="entry name" value="Resolvase-like_N_sf"/>
</dbReference>
<evidence type="ECO:0000256" key="4">
    <source>
        <dbReference type="SAM" id="MobiDB-lite"/>
    </source>
</evidence>
<evidence type="ECO:0000259" key="5">
    <source>
        <dbReference type="PROSITE" id="PS51736"/>
    </source>
</evidence>
<dbReference type="Pfam" id="PF00239">
    <property type="entry name" value="Resolvase"/>
    <property type="match status" value="1"/>
</dbReference>
<comment type="similarity">
    <text evidence="1">Belongs to the site-specific recombinase resolvase family.</text>
</comment>
<dbReference type="PROSITE" id="PS51736">
    <property type="entry name" value="RECOMBINASES_3"/>
    <property type="match status" value="1"/>
</dbReference>
<reference evidence="6" key="1">
    <citation type="journal article" date="2012" name="J. Antimicrob. Chemother.">
        <title>Complete sequencing of an IncH plasmid carrying the blaNDM-1, blaCTX-M-15 and qnrB1 genes.</title>
        <authorList>
            <person name="Villa L."/>
            <person name="Poirel L."/>
            <person name="Nordmann P."/>
            <person name="Carta C."/>
            <person name="Carattoli A."/>
        </authorList>
    </citation>
    <scope>NUCLEOTIDE SEQUENCE</scope>
    <source>
        <strain evidence="6">TCKpnC</strain>
        <plasmid evidence="6">pNDM-MAR</plasmid>
    </source>
</reference>
<dbReference type="Gene3D" id="1.10.10.10">
    <property type="entry name" value="Winged helix-like DNA-binding domain superfamily/Winged helix DNA-binding domain"/>
    <property type="match status" value="1"/>
</dbReference>
<evidence type="ECO:0000256" key="2">
    <source>
        <dbReference type="ARBA" id="ARBA00023125"/>
    </source>
</evidence>
<dbReference type="GO" id="GO:0003677">
    <property type="term" value="F:DNA binding"/>
    <property type="evidence" value="ECO:0007669"/>
    <property type="project" value="UniProtKB-KW"/>
</dbReference>
<dbReference type="InterPro" id="IPR006119">
    <property type="entry name" value="Resolv_N"/>
</dbReference>
<dbReference type="AlphaFoldDB" id="H6U1J6"/>
<dbReference type="InterPro" id="IPR050639">
    <property type="entry name" value="SSR_resolvase"/>
</dbReference>
<feature type="region of interest" description="Disordered" evidence="4">
    <location>
        <begin position="1"/>
        <end position="57"/>
    </location>
</feature>
<dbReference type="EMBL" id="JN420336">
    <property type="protein sequence ID" value="AFB82962.1"/>
    <property type="molecule type" value="Genomic_DNA"/>
</dbReference>
<protein>
    <submittedName>
        <fullName evidence="6">Resolvase</fullName>
    </submittedName>
</protein>
<dbReference type="SUPFAM" id="SSF53041">
    <property type="entry name" value="Resolvase-like"/>
    <property type="match status" value="1"/>
</dbReference>
<dbReference type="InterPro" id="IPR036388">
    <property type="entry name" value="WH-like_DNA-bd_sf"/>
</dbReference>
<evidence type="ECO:0000313" key="6">
    <source>
        <dbReference type="EMBL" id="AFB82962.1"/>
    </source>
</evidence>
<dbReference type="Gene3D" id="3.40.50.1390">
    <property type="entry name" value="Resolvase, N-terminal catalytic domain"/>
    <property type="match status" value="1"/>
</dbReference>
<dbReference type="RefSeq" id="WP_014386476.1">
    <property type="nucleotide sequence ID" value="NC_016980.1"/>
</dbReference>
<evidence type="ECO:0000256" key="1">
    <source>
        <dbReference type="ARBA" id="ARBA00009913"/>
    </source>
</evidence>
<name>H6U1J6_KLEPN</name>
<sequence>MAGLNKEKKTINKTNSARFPAPPFQQQQQPFPGLAGKMQPRPDHGEDSYQGSGRLNGRKVLITSSPYGRMLATFLSGIAEFERDLISERVKSGLAVAKARGKRLGRQAGVRPKSDRLLPKVVAMRAEGRSYRWIARELGISKNTVADIVQRHRANA</sequence>
<dbReference type="GO" id="GO:0000150">
    <property type="term" value="F:DNA strand exchange activity"/>
    <property type="evidence" value="ECO:0007669"/>
    <property type="project" value="InterPro"/>
</dbReference>
<accession>H6U1J6</accession>
<keyword evidence="2" id="KW-0238">DNA-binding</keyword>
<geneLocation type="plasmid" evidence="6">
    <name>pNDM-MAR</name>
</geneLocation>
<keyword evidence="3" id="KW-0233">DNA recombination</keyword>
<dbReference type="PANTHER" id="PTHR30461">
    <property type="entry name" value="DNA-INVERTASE FROM LAMBDOID PROPHAGE"/>
    <property type="match status" value="1"/>
</dbReference>
<organism evidence="6">
    <name type="scientific">Klebsiella pneumoniae</name>
    <dbReference type="NCBI Taxonomy" id="573"/>
    <lineage>
        <taxon>Bacteria</taxon>
        <taxon>Pseudomonadati</taxon>
        <taxon>Pseudomonadota</taxon>
        <taxon>Gammaproteobacteria</taxon>
        <taxon>Enterobacterales</taxon>
        <taxon>Enterobacteriaceae</taxon>
        <taxon>Klebsiella/Raoultella group</taxon>
        <taxon>Klebsiella</taxon>
        <taxon>Klebsiella pneumoniae complex</taxon>
    </lineage>
</organism>
<evidence type="ECO:0000256" key="3">
    <source>
        <dbReference type="ARBA" id="ARBA00023172"/>
    </source>
</evidence>
<dbReference type="SUPFAM" id="SSF46689">
    <property type="entry name" value="Homeodomain-like"/>
    <property type="match status" value="1"/>
</dbReference>
<dbReference type="PANTHER" id="PTHR30461:SF2">
    <property type="entry name" value="SERINE RECOMBINASE PINE-RELATED"/>
    <property type="match status" value="1"/>
</dbReference>
<feature type="domain" description="Resolvase/invertase-type recombinase catalytic" evidence="5">
    <location>
        <begin position="63"/>
        <end position="101"/>
    </location>
</feature>